<accession>E2NHS3</accession>
<feature type="non-terminal residue" evidence="1">
    <location>
        <position position="42"/>
    </location>
</feature>
<sequence>MAKVEEKNSPDGEYLFYSRYFVTFPLICNKEISHNLVLYSAE</sequence>
<protein>
    <submittedName>
        <fullName evidence="1">Uncharacterized protein</fullName>
    </submittedName>
</protein>
<comment type="caution">
    <text evidence="1">The sequence shown here is derived from an EMBL/GenBank/DDBJ whole genome shotgun (WGS) entry which is preliminary data.</text>
</comment>
<dbReference type="AlphaFoldDB" id="E2NHS3"/>
<evidence type="ECO:0000313" key="1">
    <source>
        <dbReference type="EMBL" id="EEF88545.1"/>
    </source>
</evidence>
<reference evidence="1 2" key="1">
    <citation type="submission" date="2008-12" db="EMBL/GenBank/DDBJ databases">
        <authorList>
            <person name="Fulton L."/>
            <person name="Clifton S."/>
            <person name="Fulton B."/>
            <person name="Xu J."/>
            <person name="Minx P."/>
            <person name="Pepin K.H."/>
            <person name="Johnson M."/>
            <person name="Bhonagiri V."/>
            <person name="Nash W.E."/>
            <person name="Mardis E.R."/>
            <person name="Wilson R.K."/>
        </authorList>
    </citation>
    <scope>NUCLEOTIDE SEQUENCE [LARGE SCALE GENOMIC DNA]</scope>
    <source>
        <strain evidence="1 2">DSM 14838</strain>
    </source>
</reference>
<dbReference type="Proteomes" id="UP000003711">
    <property type="component" value="Unassembled WGS sequence"/>
</dbReference>
<reference evidence="1 2" key="2">
    <citation type="submission" date="2009-01" db="EMBL/GenBank/DDBJ databases">
        <title>Draft genome sequence of Bacteroides cellulosilyticus (DSM 14838).</title>
        <authorList>
            <person name="Sudarsanam P."/>
            <person name="Ley R."/>
            <person name="Guruge J."/>
            <person name="Turnbaugh P.J."/>
            <person name="Mahowald M."/>
            <person name="Liep D."/>
            <person name="Gordon J."/>
        </authorList>
    </citation>
    <scope>NUCLEOTIDE SEQUENCE [LARGE SCALE GENOMIC DNA]</scope>
    <source>
        <strain evidence="1 2">DSM 14838</strain>
    </source>
</reference>
<gene>
    <name evidence="1" type="ORF">BACCELL_03851</name>
</gene>
<organism evidence="1 2">
    <name type="scientific">Bacteroides cellulosilyticus DSM 14838</name>
    <dbReference type="NCBI Taxonomy" id="537012"/>
    <lineage>
        <taxon>Bacteria</taxon>
        <taxon>Pseudomonadati</taxon>
        <taxon>Bacteroidota</taxon>
        <taxon>Bacteroidia</taxon>
        <taxon>Bacteroidales</taxon>
        <taxon>Bacteroidaceae</taxon>
        <taxon>Bacteroides</taxon>
    </lineage>
</organism>
<name>E2NHS3_9BACE</name>
<evidence type="ECO:0000313" key="2">
    <source>
        <dbReference type="Proteomes" id="UP000003711"/>
    </source>
</evidence>
<dbReference type="EMBL" id="ACCH01000283">
    <property type="protein sequence ID" value="EEF88545.1"/>
    <property type="molecule type" value="Genomic_DNA"/>
</dbReference>
<dbReference type="HOGENOM" id="CLU_3261843_0_0_10"/>
<proteinExistence type="predicted"/>